<accession>A0A1B7X8E8</accession>
<reference evidence="1 2" key="1">
    <citation type="submission" date="2015-09" db="EMBL/GenBank/DDBJ databases">
        <title>Aphanizomenon flos-aquae WA102.</title>
        <authorList>
            <person name="Driscoll C."/>
        </authorList>
    </citation>
    <scope>NUCLEOTIDE SEQUENCE [LARGE SCALE GENOMIC DNA]</scope>
    <source>
        <strain evidence="1">WA102</strain>
    </source>
</reference>
<evidence type="ECO:0000313" key="1">
    <source>
        <dbReference type="EMBL" id="OBQ45602.1"/>
    </source>
</evidence>
<organism evidence="1 2">
    <name type="scientific">Aphanizomenon flos-aquae WA102</name>
    <dbReference type="NCBI Taxonomy" id="1710896"/>
    <lineage>
        <taxon>Bacteria</taxon>
        <taxon>Bacillati</taxon>
        <taxon>Cyanobacteriota</taxon>
        <taxon>Cyanophyceae</taxon>
        <taxon>Nostocales</taxon>
        <taxon>Aphanizomenonaceae</taxon>
        <taxon>Aphanizomenon</taxon>
    </lineage>
</organism>
<protein>
    <submittedName>
        <fullName evidence="1">Uncharacterized protein</fullName>
    </submittedName>
</protein>
<dbReference type="Proteomes" id="UP000092093">
    <property type="component" value="Unassembled WGS sequence"/>
</dbReference>
<comment type="caution">
    <text evidence="1">The sequence shown here is derived from an EMBL/GenBank/DDBJ whole genome shotgun (WGS) entry which is preliminary data.</text>
</comment>
<proteinExistence type="predicted"/>
<gene>
    <name evidence="1" type="ORF">AN484_01150</name>
</gene>
<evidence type="ECO:0000313" key="2">
    <source>
        <dbReference type="Proteomes" id="UP000092093"/>
    </source>
</evidence>
<sequence length="91" mass="10724">MKHCQWCDKQFKTDITYQIYCSPECRDMSTKEKIAARYIISRRQKRKGKDRNCKSCKEPLSIYNDETLCVKCNVNPSDVAKALKEIKDNLK</sequence>
<name>A0A1B7X8E8_APHFL</name>
<dbReference type="AlphaFoldDB" id="A0A1B7X8E8"/>
<dbReference type="EMBL" id="LJOW01000002">
    <property type="protein sequence ID" value="OBQ45602.1"/>
    <property type="molecule type" value="Genomic_DNA"/>
</dbReference>